<comment type="caution">
    <text evidence="3">The sequence shown here is derived from an EMBL/GenBank/DDBJ whole genome shotgun (WGS) entry which is preliminary data.</text>
</comment>
<accession>A0A8X7X8S1</accession>
<proteinExistence type="inferred from homology"/>
<dbReference type="InterPro" id="IPR010448">
    <property type="entry name" value="Torsin"/>
</dbReference>
<protein>
    <submittedName>
        <fullName evidence="3">TOR3A protein</fullName>
    </submittedName>
</protein>
<keyword evidence="4" id="KW-1185">Reference proteome</keyword>
<gene>
    <name evidence="3" type="primary">Tor3a</name>
    <name evidence="3" type="ORF">GTO96_0003784</name>
</gene>
<dbReference type="GO" id="GO:0005788">
    <property type="term" value="C:endoplasmic reticulum lumen"/>
    <property type="evidence" value="ECO:0007669"/>
    <property type="project" value="TreeGrafter"/>
</dbReference>
<dbReference type="PANTHER" id="PTHR10760">
    <property type="entry name" value="TORSIN"/>
    <property type="match status" value="1"/>
</dbReference>
<evidence type="ECO:0000256" key="1">
    <source>
        <dbReference type="ARBA" id="ARBA00006235"/>
    </source>
</evidence>
<dbReference type="PRINTS" id="PR00300">
    <property type="entry name" value="CLPPROTEASEA"/>
</dbReference>
<dbReference type="GO" id="GO:0005635">
    <property type="term" value="C:nuclear envelope"/>
    <property type="evidence" value="ECO:0007669"/>
    <property type="project" value="TreeGrafter"/>
</dbReference>
<reference evidence="3 4" key="1">
    <citation type="journal article" date="2021" name="Cell">
        <title>Tracing the genetic footprints of vertebrate landing in non-teleost ray-finned fishes.</title>
        <authorList>
            <person name="Bi X."/>
            <person name="Wang K."/>
            <person name="Yang L."/>
            <person name="Pan H."/>
            <person name="Jiang H."/>
            <person name="Wei Q."/>
            <person name="Fang M."/>
            <person name="Yu H."/>
            <person name="Zhu C."/>
            <person name="Cai Y."/>
            <person name="He Y."/>
            <person name="Gan X."/>
            <person name="Zeng H."/>
            <person name="Yu D."/>
            <person name="Zhu Y."/>
            <person name="Jiang H."/>
            <person name="Qiu Q."/>
            <person name="Yang H."/>
            <person name="Zhang Y.E."/>
            <person name="Wang W."/>
            <person name="Zhu M."/>
            <person name="He S."/>
            <person name="Zhang G."/>
        </authorList>
    </citation>
    <scope>NUCLEOTIDE SEQUENCE [LARGE SCALE GENOMIC DNA]</scope>
    <source>
        <strain evidence="3">Bchr_013</strain>
    </source>
</reference>
<dbReference type="GO" id="GO:0005524">
    <property type="term" value="F:ATP binding"/>
    <property type="evidence" value="ECO:0007669"/>
    <property type="project" value="InterPro"/>
</dbReference>
<dbReference type="GO" id="GO:0016887">
    <property type="term" value="F:ATP hydrolysis activity"/>
    <property type="evidence" value="ECO:0007669"/>
    <property type="project" value="InterPro"/>
</dbReference>
<dbReference type="EMBL" id="JAATIS010003638">
    <property type="protein sequence ID" value="KAG2463732.1"/>
    <property type="molecule type" value="Genomic_DNA"/>
</dbReference>
<sequence length="444" mass="50907">MPLPGPREGSHTICVRATGTEHGTSTLWGSWPPPGGALKTVKLWMSALPPHQEVLGKYYQGHPECFWVLMRHFCHTRKCLRRHLEHIRVGIKGAAALQSSAGVVWKRTKLRGEERRREESGGCEERTWKKAGLEGDFFQLDSLSNMSRYYLNYVYCNIWEEECRSQQEDPTIQGLERDLEEKLHGQHLAKEVVVNAVRGFLKNSMPEKALALSFHGWSGTGKNFVGRMIAENLYRGGVKNECVRLYIAPFHFPHAKLLDVYRVQLMEGIKTTVQNCQQALFIFDEAEKMHPGLLDTIKPYMDYYDNVDGTDFRKSIFIFLSNIGGSAINELALDIWHSGQDREDIAMDDLEPRLRNDVLESQGGFSQSRLVSGNLIDFFVPFLPMEYRHVKLCARDAFRAREVDYTEQMLDEVAKGMVYFPKEEKLFSTQGCKSVPQRISFFLP</sequence>
<dbReference type="PANTHER" id="PTHR10760:SF3">
    <property type="entry name" value="TORSIN-3A"/>
    <property type="match status" value="1"/>
</dbReference>
<dbReference type="Gene3D" id="3.40.50.300">
    <property type="entry name" value="P-loop containing nucleotide triphosphate hydrolases"/>
    <property type="match status" value="1"/>
</dbReference>
<dbReference type="SUPFAM" id="SSF52540">
    <property type="entry name" value="P-loop containing nucleoside triphosphate hydrolases"/>
    <property type="match status" value="1"/>
</dbReference>
<name>A0A8X7X8S1_POLSE</name>
<dbReference type="Proteomes" id="UP000886611">
    <property type="component" value="Unassembled WGS sequence"/>
</dbReference>
<evidence type="ECO:0000313" key="4">
    <source>
        <dbReference type="Proteomes" id="UP000886611"/>
    </source>
</evidence>
<dbReference type="InterPro" id="IPR001270">
    <property type="entry name" value="ClpA/B"/>
</dbReference>
<feature type="non-terminal residue" evidence="3">
    <location>
        <position position="444"/>
    </location>
</feature>
<organism evidence="3 4">
    <name type="scientific">Polypterus senegalus</name>
    <name type="common">Senegal bichir</name>
    <dbReference type="NCBI Taxonomy" id="55291"/>
    <lineage>
        <taxon>Eukaryota</taxon>
        <taxon>Metazoa</taxon>
        <taxon>Chordata</taxon>
        <taxon>Craniata</taxon>
        <taxon>Vertebrata</taxon>
        <taxon>Euteleostomi</taxon>
        <taxon>Actinopterygii</taxon>
        <taxon>Polypteriformes</taxon>
        <taxon>Polypteridae</taxon>
        <taxon>Polypterus</taxon>
    </lineage>
</organism>
<dbReference type="AlphaFoldDB" id="A0A8X7X8S1"/>
<comment type="similarity">
    <text evidence="1">Belongs to the ClpA/ClpB family. Torsin subfamily.</text>
</comment>
<feature type="non-terminal residue" evidence="3">
    <location>
        <position position="1"/>
    </location>
</feature>
<evidence type="ECO:0000313" key="3">
    <source>
        <dbReference type="EMBL" id="KAG2463732.1"/>
    </source>
</evidence>
<dbReference type="Pfam" id="PF06309">
    <property type="entry name" value="Torsin"/>
    <property type="match status" value="1"/>
</dbReference>
<dbReference type="Pfam" id="PF21376">
    <property type="entry name" value="TOR1A_C"/>
    <property type="match status" value="1"/>
</dbReference>
<dbReference type="InterPro" id="IPR027417">
    <property type="entry name" value="P-loop_NTPase"/>
</dbReference>
<dbReference type="FunFam" id="3.40.50.300:FF:002370">
    <property type="entry name" value="Torsin family 3, member A"/>
    <property type="match status" value="1"/>
</dbReference>
<dbReference type="InterPro" id="IPR049337">
    <property type="entry name" value="TOR1A_C"/>
</dbReference>
<feature type="domain" description="Torsin-1A C-terminal" evidence="2">
    <location>
        <begin position="385"/>
        <end position="442"/>
    </location>
</feature>
<evidence type="ECO:0000259" key="2">
    <source>
        <dbReference type="Pfam" id="PF21376"/>
    </source>
</evidence>